<name>A0A4P6F6F8_9MICO</name>
<gene>
    <name evidence="3" type="ORF">ET471_14060</name>
</gene>
<evidence type="ECO:0000256" key="1">
    <source>
        <dbReference type="SAM" id="MobiDB-lite"/>
    </source>
</evidence>
<sequence>MIRRSILVVVLAATVGVLLVAVGGADVPHAVLLVVLALAGFLALGGLPSLDAPWPKPPTENRPGGRKDVSELSWAAFTRDGLVTERVLRRVRLIAARRLADHGVLWDGRLGTDLDGWGRDDRDAAEHREQAAALLGPDLLASLSTARAVTPRALEAWFRELDRLVEAPAAARTPDDPTPEDPASDPPRSPR</sequence>
<keyword evidence="2" id="KW-0472">Membrane</keyword>
<dbReference type="KEGG" id="xya:ET471_14060"/>
<feature type="region of interest" description="Disordered" evidence="1">
    <location>
        <begin position="168"/>
        <end position="191"/>
    </location>
</feature>
<keyword evidence="2" id="KW-0812">Transmembrane</keyword>
<accession>A0A4P6F6F8</accession>
<protein>
    <submittedName>
        <fullName evidence="3">Uncharacterized protein</fullName>
    </submittedName>
</protein>
<dbReference type="EMBL" id="CP035493">
    <property type="protein sequence ID" value="QAY71016.1"/>
    <property type="molecule type" value="Genomic_DNA"/>
</dbReference>
<dbReference type="Proteomes" id="UP000292118">
    <property type="component" value="Chromosome"/>
</dbReference>
<feature type="transmembrane region" description="Helical" evidence="2">
    <location>
        <begin position="31"/>
        <end position="50"/>
    </location>
</feature>
<dbReference type="RefSeq" id="WP_129189310.1">
    <property type="nucleotide sequence ID" value="NZ_CP035493.1"/>
</dbReference>
<keyword evidence="2" id="KW-1133">Transmembrane helix</keyword>
<evidence type="ECO:0000313" key="3">
    <source>
        <dbReference type="EMBL" id="QAY71016.1"/>
    </source>
</evidence>
<proteinExistence type="predicted"/>
<dbReference type="AlphaFoldDB" id="A0A4P6F6F8"/>
<evidence type="ECO:0000256" key="2">
    <source>
        <dbReference type="SAM" id="Phobius"/>
    </source>
</evidence>
<keyword evidence="4" id="KW-1185">Reference proteome</keyword>
<organism evidence="3 4">
    <name type="scientific">Xylanimonas protaetiae</name>
    <dbReference type="NCBI Taxonomy" id="2509457"/>
    <lineage>
        <taxon>Bacteria</taxon>
        <taxon>Bacillati</taxon>
        <taxon>Actinomycetota</taxon>
        <taxon>Actinomycetes</taxon>
        <taxon>Micrococcales</taxon>
        <taxon>Promicromonosporaceae</taxon>
        <taxon>Xylanimonas</taxon>
    </lineage>
</organism>
<reference evidence="3 4" key="1">
    <citation type="submission" date="2019-01" db="EMBL/GenBank/DDBJ databases">
        <title>Genome sequencing of strain FW10M-9.</title>
        <authorList>
            <person name="Heo J."/>
            <person name="Kim S.-J."/>
            <person name="Kim J.-S."/>
            <person name="Hong S.-B."/>
            <person name="Kwon S.-W."/>
        </authorList>
    </citation>
    <scope>NUCLEOTIDE SEQUENCE [LARGE SCALE GENOMIC DNA]</scope>
    <source>
        <strain evidence="3 4">FW10M-9</strain>
    </source>
</reference>
<dbReference type="OrthoDB" id="5147815at2"/>
<evidence type="ECO:0000313" key="4">
    <source>
        <dbReference type="Proteomes" id="UP000292118"/>
    </source>
</evidence>